<dbReference type="SUPFAM" id="SSF51735">
    <property type="entry name" value="NAD(P)-binding Rossmann-fold domains"/>
    <property type="match status" value="1"/>
</dbReference>
<comment type="caution">
    <text evidence="2">The sequence shown here is derived from an EMBL/GenBank/DDBJ whole genome shotgun (WGS) entry which is preliminary data.</text>
</comment>
<dbReference type="Gene3D" id="3.40.50.720">
    <property type="entry name" value="NAD(P)-binding Rossmann-like Domain"/>
    <property type="match status" value="1"/>
</dbReference>
<dbReference type="Pfam" id="PF13460">
    <property type="entry name" value="NAD_binding_10"/>
    <property type="match status" value="1"/>
</dbReference>
<dbReference type="RefSeq" id="WP_106598792.1">
    <property type="nucleotide sequence ID" value="NZ_PYAS01000017.1"/>
</dbReference>
<organism evidence="2 3">
    <name type="scientific">Dyadobacter jiangsuensis</name>
    <dbReference type="NCBI Taxonomy" id="1591085"/>
    <lineage>
        <taxon>Bacteria</taxon>
        <taxon>Pseudomonadati</taxon>
        <taxon>Bacteroidota</taxon>
        <taxon>Cytophagia</taxon>
        <taxon>Cytophagales</taxon>
        <taxon>Spirosomataceae</taxon>
        <taxon>Dyadobacter</taxon>
    </lineage>
</organism>
<dbReference type="Proteomes" id="UP000241964">
    <property type="component" value="Unassembled WGS sequence"/>
</dbReference>
<gene>
    <name evidence="2" type="ORF">CLV60_11727</name>
</gene>
<proteinExistence type="predicted"/>
<evidence type="ECO:0000313" key="2">
    <source>
        <dbReference type="EMBL" id="PSL23150.1"/>
    </source>
</evidence>
<dbReference type="Gene3D" id="3.90.25.10">
    <property type="entry name" value="UDP-galactose 4-epimerase, domain 1"/>
    <property type="match status" value="1"/>
</dbReference>
<keyword evidence="3" id="KW-1185">Reference proteome</keyword>
<name>A0A2P8FN53_9BACT</name>
<dbReference type="InterPro" id="IPR016040">
    <property type="entry name" value="NAD(P)-bd_dom"/>
</dbReference>
<dbReference type="EMBL" id="PYAS01000017">
    <property type="protein sequence ID" value="PSL23150.1"/>
    <property type="molecule type" value="Genomic_DNA"/>
</dbReference>
<dbReference type="OrthoDB" id="2149806at2"/>
<dbReference type="PANTHER" id="PTHR43162">
    <property type="match status" value="1"/>
</dbReference>
<feature type="domain" description="NAD(P)-binding" evidence="1">
    <location>
        <begin position="7"/>
        <end position="192"/>
    </location>
</feature>
<reference evidence="2 3" key="1">
    <citation type="submission" date="2018-03" db="EMBL/GenBank/DDBJ databases">
        <title>Genomic Encyclopedia of Archaeal and Bacterial Type Strains, Phase II (KMG-II): from individual species to whole genera.</title>
        <authorList>
            <person name="Goeker M."/>
        </authorList>
    </citation>
    <scope>NUCLEOTIDE SEQUENCE [LARGE SCALE GENOMIC DNA]</scope>
    <source>
        <strain evidence="2 3">DSM 29057</strain>
    </source>
</reference>
<evidence type="ECO:0000259" key="1">
    <source>
        <dbReference type="Pfam" id="PF13460"/>
    </source>
</evidence>
<dbReference type="InterPro" id="IPR036291">
    <property type="entry name" value="NAD(P)-bd_dom_sf"/>
</dbReference>
<accession>A0A2P8FN53</accession>
<dbReference type="InterPro" id="IPR051604">
    <property type="entry name" value="Ergot_Alk_Oxidoreductase"/>
</dbReference>
<evidence type="ECO:0000313" key="3">
    <source>
        <dbReference type="Proteomes" id="UP000241964"/>
    </source>
</evidence>
<dbReference type="PANTHER" id="PTHR43162:SF1">
    <property type="entry name" value="PRESTALK A DIFFERENTIATION PROTEIN A"/>
    <property type="match status" value="1"/>
</dbReference>
<dbReference type="AlphaFoldDB" id="A0A2P8FN53"/>
<sequence>MKYIITGSLGNISLPVTQNLVKAGHEVVVISSNATKKAQIESLGAKAAIGSVQDLAFLESAFKGGDVAYLMIPSDFSVADYAAFQLEVADKYLEAIQSAGVTRIVLLSSIGAHLRKGAGPIDALGYLEEKLAQTPGLHVKILRPSYFFNNLYAQIGLIKNAGIAGSNFGGTEEKLVLVDTDDIAKVATEQLLAPFSEVQTITYISSDERHPSEIASVLGAAAGKEGTPWVTFADEDAFNGMLQAGLNESFAGLYRDMGQALQSGRMQEDYWKNRGEIKGTFKLEDFAKRFAGAYQG</sequence>
<protein>
    <submittedName>
        <fullName evidence="2">Uncharacterized protein YbjT (DUF2867 family)</fullName>
    </submittedName>
</protein>